<comment type="caution">
    <text evidence="5">Lacks conserved residue(s) required for the propagation of feature annotation.</text>
</comment>
<dbReference type="GO" id="GO:0034440">
    <property type="term" value="P:lipid oxidation"/>
    <property type="evidence" value="ECO:0007669"/>
    <property type="project" value="InterPro"/>
</dbReference>
<dbReference type="EC" id="1.13.11.34" evidence="8"/>
<dbReference type="Gene3D" id="2.40.180.10">
    <property type="entry name" value="Catalase core domain"/>
    <property type="match status" value="1"/>
</dbReference>
<accession>A0A6J8A1Q2</accession>
<gene>
    <name evidence="8" type="ORF">MCOR_2435</name>
</gene>
<evidence type="ECO:0000313" key="9">
    <source>
        <dbReference type="Proteomes" id="UP000507470"/>
    </source>
</evidence>
<sequence length="760" mass="87079">MLMAKVKTNQTDDRDTFNEQTNINKNTTLSSNKEETRSDISSLGKEISKQSCQKTRAKDNLYRADVKMKTLLKDEVIYEAQDRRSYDTNNVPIISTVAKYNITVQTGDKKGAGTHAHVHIILYGKDGIQTKECKLSNFLKSDFKRGKFESFSIKSEVYISEVQKIELWRDNNGSCTNWYLDWIEITNKENSFTTVFPVLKWIKENHHYFFVNETTLPQNDPMKESRRLEMQVLQKEYQLDVKIPGLPAQVKILPEDETFSWHYFLDVLLSKLAEYEIESLKLTKKGKGKEWKKVDEVKTVYTKVFGVPQGSKYFNDDMKFGRQRLSCLNSLLIEMCTAIPENFAVTEDMIKPFLEGKTIKQAIEGKKLFMTNLAILEDCPTRTENLIMTCPLALFYFNDAKRLMPIAIQLFQKKGPSNPVFLPSDPEYTWMLAKLWYNLADSTYHQALTHLNFTHLMMEGISVATKRNLALQHPIMKLLNPHFCISWLLIGTLALVSLIKQGGIIDKVSNAGINGTFNIIRKSMEWWRLDLHGTLPENLKNRGVFNQSVLTGAYHVRDDGILLYDAIRSYVEKYVRLYYSTEGSLDADYEIQNWGAELVKSRDEGGVGILGVPGNGNFKTTDQLVLTLTAIIYTCSAGHATANFQQYDEYGAPFNYPYYLSGKPPTDKNPVAIETILNAIAKREMLLETMSITKVLSDKATDSLGYFEKQFIVDPHAVQIVEEFRQKLQEVGKTINERNQKREFPYDWLLPQAVPNAISI</sequence>
<protein>
    <submittedName>
        <fullName evidence="8">ALOX5</fullName>
        <ecNumber evidence="8">1.13.11.34</ecNumber>
    </submittedName>
</protein>
<dbReference type="PRINTS" id="PR00087">
    <property type="entry name" value="LIPOXYGENASE"/>
</dbReference>
<evidence type="ECO:0000256" key="2">
    <source>
        <dbReference type="ARBA" id="ARBA00022964"/>
    </source>
</evidence>
<evidence type="ECO:0000256" key="4">
    <source>
        <dbReference type="ARBA" id="ARBA00023098"/>
    </source>
</evidence>
<evidence type="ECO:0000256" key="5">
    <source>
        <dbReference type="PROSITE-ProRule" id="PRU00152"/>
    </source>
</evidence>
<dbReference type="InterPro" id="IPR000907">
    <property type="entry name" value="LipOase"/>
</dbReference>
<feature type="domain" description="Lipoxygenase" evidence="7">
    <location>
        <begin position="209"/>
        <end position="760"/>
    </location>
</feature>
<dbReference type="InterPro" id="IPR013819">
    <property type="entry name" value="LipOase_C"/>
</dbReference>
<keyword evidence="4" id="KW-0443">Lipid metabolism</keyword>
<dbReference type="EMBL" id="CACVKT020000520">
    <property type="protein sequence ID" value="CAC5359683.1"/>
    <property type="molecule type" value="Genomic_DNA"/>
</dbReference>
<feature type="domain" description="PLAT" evidence="6">
    <location>
        <begin position="98"/>
        <end position="216"/>
    </location>
</feature>
<dbReference type="InterPro" id="IPR036226">
    <property type="entry name" value="LipOase_C_sf"/>
</dbReference>
<dbReference type="SUPFAM" id="SSF48484">
    <property type="entry name" value="Lipoxigenase"/>
    <property type="match status" value="1"/>
</dbReference>
<dbReference type="OrthoDB" id="407298at2759"/>
<dbReference type="InterPro" id="IPR001024">
    <property type="entry name" value="PLAT/LH2_dom"/>
</dbReference>
<dbReference type="PROSITE" id="PS51393">
    <property type="entry name" value="LIPOXYGENASE_3"/>
    <property type="match status" value="1"/>
</dbReference>
<keyword evidence="2" id="KW-0223">Dioxygenase</keyword>
<dbReference type="SUPFAM" id="SSF49723">
    <property type="entry name" value="Lipase/lipooxygenase domain (PLAT/LH2 domain)"/>
    <property type="match status" value="1"/>
</dbReference>
<dbReference type="InterPro" id="IPR036392">
    <property type="entry name" value="PLAT/LH2_dom_sf"/>
</dbReference>
<evidence type="ECO:0000313" key="8">
    <source>
        <dbReference type="EMBL" id="CAC5359683.1"/>
    </source>
</evidence>
<dbReference type="Pfam" id="PF01477">
    <property type="entry name" value="PLAT"/>
    <property type="match status" value="1"/>
</dbReference>
<proteinExistence type="predicted"/>
<evidence type="ECO:0000256" key="3">
    <source>
        <dbReference type="ARBA" id="ARBA00023002"/>
    </source>
</evidence>
<dbReference type="Gene3D" id="1.20.245.10">
    <property type="entry name" value="Lipoxygenase-1, Domain 5"/>
    <property type="match status" value="1"/>
</dbReference>
<keyword evidence="1" id="KW-0479">Metal-binding</keyword>
<dbReference type="Pfam" id="PF00305">
    <property type="entry name" value="Lipoxygenase"/>
    <property type="match status" value="1"/>
</dbReference>
<keyword evidence="9" id="KW-1185">Reference proteome</keyword>
<evidence type="ECO:0000259" key="6">
    <source>
        <dbReference type="PROSITE" id="PS50095"/>
    </source>
</evidence>
<dbReference type="PROSITE" id="PS50095">
    <property type="entry name" value="PLAT"/>
    <property type="match status" value="1"/>
</dbReference>
<organism evidence="8 9">
    <name type="scientific">Mytilus coruscus</name>
    <name type="common">Sea mussel</name>
    <dbReference type="NCBI Taxonomy" id="42192"/>
    <lineage>
        <taxon>Eukaryota</taxon>
        <taxon>Metazoa</taxon>
        <taxon>Spiralia</taxon>
        <taxon>Lophotrochozoa</taxon>
        <taxon>Mollusca</taxon>
        <taxon>Bivalvia</taxon>
        <taxon>Autobranchia</taxon>
        <taxon>Pteriomorphia</taxon>
        <taxon>Mytilida</taxon>
        <taxon>Mytiloidea</taxon>
        <taxon>Mytilidae</taxon>
        <taxon>Mytilinae</taxon>
        <taxon>Mytilus</taxon>
    </lineage>
</organism>
<dbReference type="PANTHER" id="PTHR11771">
    <property type="entry name" value="LIPOXYGENASE"/>
    <property type="match status" value="1"/>
</dbReference>
<keyword evidence="3 8" id="KW-0560">Oxidoreductase</keyword>
<reference evidence="8 9" key="1">
    <citation type="submission" date="2020-06" db="EMBL/GenBank/DDBJ databases">
        <authorList>
            <person name="Li R."/>
            <person name="Bekaert M."/>
        </authorList>
    </citation>
    <scope>NUCLEOTIDE SEQUENCE [LARGE SCALE GENOMIC DNA]</scope>
    <source>
        <strain evidence="9">wild</strain>
    </source>
</reference>
<name>A0A6J8A1Q2_MYTCO</name>
<dbReference type="GO" id="GO:0004051">
    <property type="term" value="F:arachidonate 5-lipoxygenase activity"/>
    <property type="evidence" value="ECO:0007669"/>
    <property type="project" value="UniProtKB-EC"/>
</dbReference>
<evidence type="ECO:0000256" key="1">
    <source>
        <dbReference type="ARBA" id="ARBA00022723"/>
    </source>
</evidence>
<dbReference type="Gene3D" id="3.10.450.60">
    <property type="match status" value="1"/>
</dbReference>
<evidence type="ECO:0000259" key="7">
    <source>
        <dbReference type="PROSITE" id="PS51393"/>
    </source>
</evidence>
<dbReference type="AlphaFoldDB" id="A0A6J8A1Q2"/>
<dbReference type="SMART" id="SM00308">
    <property type="entry name" value="LH2"/>
    <property type="match status" value="1"/>
</dbReference>
<dbReference type="Proteomes" id="UP000507470">
    <property type="component" value="Unassembled WGS sequence"/>
</dbReference>
<dbReference type="GO" id="GO:0046872">
    <property type="term" value="F:metal ion binding"/>
    <property type="evidence" value="ECO:0007669"/>
    <property type="project" value="UniProtKB-KW"/>
</dbReference>